<keyword evidence="1" id="KW-0812">Transmembrane</keyword>
<feature type="non-terminal residue" evidence="2">
    <location>
        <position position="116"/>
    </location>
</feature>
<feature type="non-terminal residue" evidence="2">
    <location>
        <position position="1"/>
    </location>
</feature>
<feature type="transmembrane region" description="Helical" evidence="1">
    <location>
        <begin position="27"/>
        <end position="45"/>
    </location>
</feature>
<evidence type="ECO:0000256" key="1">
    <source>
        <dbReference type="SAM" id="Phobius"/>
    </source>
</evidence>
<dbReference type="Proteomes" id="UP000257109">
    <property type="component" value="Unassembled WGS sequence"/>
</dbReference>
<organism evidence="2 3">
    <name type="scientific">Mucuna pruriens</name>
    <name type="common">Velvet bean</name>
    <name type="synonym">Dolichos pruriens</name>
    <dbReference type="NCBI Taxonomy" id="157652"/>
    <lineage>
        <taxon>Eukaryota</taxon>
        <taxon>Viridiplantae</taxon>
        <taxon>Streptophyta</taxon>
        <taxon>Embryophyta</taxon>
        <taxon>Tracheophyta</taxon>
        <taxon>Spermatophyta</taxon>
        <taxon>Magnoliopsida</taxon>
        <taxon>eudicotyledons</taxon>
        <taxon>Gunneridae</taxon>
        <taxon>Pentapetalae</taxon>
        <taxon>rosids</taxon>
        <taxon>fabids</taxon>
        <taxon>Fabales</taxon>
        <taxon>Fabaceae</taxon>
        <taxon>Papilionoideae</taxon>
        <taxon>50 kb inversion clade</taxon>
        <taxon>NPAAA clade</taxon>
        <taxon>indigoferoid/millettioid clade</taxon>
        <taxon>Phaseoleae</taxon>
        <taxon>Mucuna</taxon>
    </lineage>
</organism>
<keyword evidence="1" id="KW-0472">Membrane</keyword>
<reference evidence="2" key="1">
    <citation type="submission" date="2018-05" db="EMBL/GenBank/DDBJ databases">
        <title>Draft genome of Mucuna pruriens seed.</title>
        <authorList>
            <person name="Nnadi N.E."/>
            <person name="Vos R."/>
            <person name="Hasami M.H."/>
            <person name="Devisetty U.K."/>
            <person name="Aguiy J.C."/>
        </authorList>
    </citation>
    <scope>NUCLEOTIDE SEQUENCE [LARGE SCALE GENOMIC DNA]</scope>
    <source>
        <strain evidence="2">JCA_2017</strain>
    </source>
</reference>
<keyword evidence="1" id="KW-1133">Transmembrane helix</keyword>
<name>A0A371IG71_MUCPR</name>
<evidence type="ECO:0000313" key="3">
    <source>
        <dbReference type="Proteomes" id="UP000257109"/>
    </source>
</evidence>
<evidence type="ECO:0000313" key="2">
    <source>
        <dbReference type="EMBL" id="RDY13964.1"/>
    </source>
</evidence>
<dbReference type="EMBL" id="QJKJ01000166">
    <property type="protein sequence ID" value="RDY13964.1"/>
    <property type="molecule type" value="Genomic_DNA"/>
</dbReference>
<gene>
    <name evidence="2" type="ORF">CR513_01038</name>
</gene>
<dbReference type="AlphaFoldDB" id="A0A371IG71"/>
<protein>
    <submittedName>
        <fullName evidence="2">Uncharacterized protein</fullName>
    </submittedName>
</protein>
<feature type="transmembrane region" description="Helical" evidence="1">
    <location>
        <begin position="51"/>
        <end position="73"/>
    </location>
</feature>
<comment type="caution">
    <text evidence="2">The sequence shown here is derived from an EMBL/GenBank/DDBJ whole genome shotgun (WGS) entry which is preliminary data.</text>
</comment>
<dbReference type="OrthoDB" id="1414623at2759"/>
<keyword evidence="3" id="KW-1185">Reference proteome</keyword>
<sequence>FAKHIIVASSIIVVEFMACFEASNRRLLLWNFVICMCVCVCVFVCKFAKHIIVASSIIVVEFVACFEASYHRLLSTFIEIKYLVVKERVQEKRIYIKNIGTYYILLYPLIKDLTPK</sequence>
<accession>A0A371IG71</accession>
<proteinExistence type="predicted"/>